<name>A0A6N3R2E0_SHIFL</name>
<evidence type="ECO:0000313" key="2">
    <source>
        <dbReference type="Proteomes" id="UP000005406"/>
    </source>
</evidence>
<dbReference type="EMBL" id="AKMW01000063">
    <property type="protein sequence ID" value="EIQ07193.1"/>
    <property type="molecule type" value="Genomic_DNA"/>
</dbReference>
<gene>
    <name evidence="1" type="ORF">SFCCH060_3525</name>
</gene>
<evidence type="ECO:0000313" key="1">
    <source>
        <dbReference type="EMBL" id="EIQ07193.1"/>
    </source>
</evidence>
<protein>
    <submittedName>
        <fullName evidence="1">Uncharacterized protein</fullName>
    </submittedName>
</protein>
<comment type="caution">
    <text evidence="1">The sequence shown here is derived from an EMBL/GenBank/DDBJ whole genome shotgun (WGS) entry which is preliminary data.</text>
</comment>
<dbReference type="Proteomes" id="UP000005406">
    <property type="component" value="Unassembled WGS sequence"/>
</dbReference>
<dbReference type="AlphaFoldDB" id="A0A6N3R2E0"/>
<proteinExistence type="predicted"/>
<accession>A0A6N3R2E0</accession>
<reference evidence="1 2" key="1">
    <citation type="submission" date="2012-03" db="EMBL/GenBank/DDBJ databases">
        <authorList>
            <person name="Rasko D."/>
            <person name="Redman J."/>
            <person name="Daugherty S.C."/>
            <person name="Tallon L."/>
            <person name="Sadzewicz L."/>
            <person name="Jones K."/>
            <person name="Santana-Cruz I."/>
            <person name="Liu X."/>
        </authorList>
    </citation>
    <scope>NUCLEOTIDE SEQUENCE [LARGE SCALE GENOMIC DNA]</scope>
    <source>
        <strain evidence="1 2">CCH060</strain>
    </source>
</reference>
<organism evidence="1 2">
    <name type="scientific">Shigella flexneri CCH060</name>
    <dbReference type="NCBI Taxonomy" id="754091"/>
    <lineage>
        <taxon>Bacteria</taxon>
        <taxon>Pseudomonadati</taxon>
        <taxon>Pseudomonadota</taxon>
        <taxon>Gammaproteobacteria</taxon>
        <taxon>Enterobacterales</taxon>
        <taxon>Enterobacteriaceae</taxon>
        <taxon>Shigella</taxon>
    </lineage>
</organism>
<sequence length="65" mass="6948">MVAIDFLNHRVVRAKRFTLQIDLLFTAFFNNRAGSGTKGDPARTTLRRVSATGTGSGCFTGVATG</sequence>